<protein>
    <submittedName>
        <fullName evidence="2">Uncharacterized protein</fullName>
    </submittedName>
</protein>
<reference evidence="2 3" key="1">
    <citation type="journal article" date="2014" name="Int. J. Syst. Evol. Microbiol.">
        <title>Complete genome sequence of Corynebacterium casei LMG S-19264T (=DSM 44701T), isolated from a smear-ripened cheese.</title>
        <authorList>
            <consortium name="US DOE Joint Genome Institute (JGI-PGF)"/>
            <person name="Walter F."/>
            <person name="Albersmeier A."/>
            <person name="Kalinowski J."/>
            <person name="Ruckert C."/>
        </authorList>
    </citation>
    <scope>NUCLEOTIDE SEQUENCE [LARGE SCALE GENOMIC DNA]</scope>
    <source>
        <strain evidence="2 3">CGMCC 1.15295</strain>
    </source>
</reference>
<keyword evidence="1" id="KW-0812">Transmembrane</keyword>
<keyword evidence="1" id="KW-0472">Membrane</keyword>
<organism evidence="2 3">
    <name type="scientific">Aquaticitalea lipolytica</name>
    <dbReference type="NCBI Taxonomy" id="1247562"/>
    <lineage>
        <taxon>Bacteria</taxon>
        <taxon>Pseudomonadati</taxon>
        <taxon>Bacteroidota</taxon>
        <taxon>Flavobacteriia</taxon>
        <taxon>Flavobacteriales</taxon>
        <taxon>Flavobacteriaceae</taxon>
        <taxon>Aquaticitalea</taxon>
    </lineage>
</organism>
<keyword evidence="3" id="KW-1185">Reference proteome</keyword>
<proteinExistence type="predicted"/>
<dbReference type="EMBL" id="BMIC01000001">
    <property type="protein sequence ID" value="GFZ77528.1"/>
    <property type="molecule type" value="Genomic_DNA"/>
</dbReference>
<comment type="caution">
    <text evidence="2">The sequence shown here is derived from an EMBL/GenBank/DDBJ whole genome shotgun (WGS) entry which is preliminary data.</text>
</comment>
<dbReference type="RefSeq" id="WP_188604618.1">
    <property type="nucleotide sequence ID" value="NZ_BMIC01000001.1"/>
</dbReference>
<gene>
    <name evidence="2" type="ORF">GCM10011531_03500</name>
</gene>
<keyword evidence="1" id="KW-1133">Transmembrane helix</keyword>
<evidence type="ECO:0000256" key="1">
    <source>
        <dbReference type="SAM" id="Phobius"/>
    </source>
</evidence>
<accession>A0A8J2TN96</accession>
<evidence type="ECO:0000313" key="3">
    <source>
        <dbReference type="Proteomes" id="UP000598120"/>
    </source>
</evidence>
<feature type="transmembrane region" description="Helical" evidence="1">
    <location>
        <begin position="15"/>
        <end position="35"/>
    </location>
</feature>
<dbReference type="Proteomes" id="UP000598120">
    <property type="component" value="Unassembled WGS sequence"/>
</dbReference>
<sequence length="179" mass="20965">MNKLQHHPSSFNHFFFRQLIIIAFIGCFSILSATAQNKIQLVGHWQLQKVSFKNMVTDDSENNKEQLLNIFKAALYEQLTDEQQSILEDLEIINSEAKLLFDKYYLTSLEFKPNSAFYNTSIDSEKSLSGEYLLDKKKLLMEWETADNNIFKIIKTTSNELVLKDTKLKIIFYYTKTKI</sequence>
<dbReference type="AlphaFoldDB" id="A0A8J2TN96"/>
<name>A0A8J2TN96_9FLAO</name>
<evidence type="ECO:0000313" key="2">
    <source>
        <dbReference type="EMBL" id="GFZ77528.1"/>
    </source>
</evidence>